<comment type="caution">
    <text evidence="2">The sequence shown here is derived from an EMBL/GenBank/DDBJ whole genome shotgun (WGS) entry which is preliminary data.</text>
</comment>
<feature type="region of interest" description="Disordered" evidence="1">
    <location>
        <begin position="1"/>
        <end position="20"/>
    </location>
</feature>
<sequence length="88" mass="9625">MDPAKIRESNDKLKSKMTDVAEDQAAKDKLAEARAGMAKAAAEFSEFRKAADEGAAQAKLEEDLAKYRKVAHGSFPTKIRAARFVRLG</sequence>
<evidence type="ECO:0000313" key="2">
    <source>
        <dbReference type="EMBL" id="GAU88068.1"/>
    </source>
</evidence>
<dbReference type="EMBL" id="BDGG01000001">
    <property type="protein sequence ID" value="GAU88068.1"/>
    <property type="molecule type" value="Genomic_DNA"/>
</dbReference>
<dbReference type="AlphaFoldDB" id="A0A1D1UPI3"/>
<name>A0A1D1UPI3_RAMVA</name>
<evidence type="ECO:0000313" key="3">
    <source>
        <dbReference type="Proteomes" id="UP000186922"/>
    </source>
</evidence>
<accession>A0A1D1UPI3</accession>
<protein>
    <submittedName>
        <fullName evidence="2">Uncharacterized protein</fullName>
    </submittedName>
</protein>
<gene>
    <name evidence="2" type="primary">RvY_00832-1</name>
    <name evidence="2" type="synonym">RvY_00832.1</name>
    <name evidence="2" type="ORF">RvY_00832</name>
</gene>
<keyword evidence="3" id="KW-1185">Reference proteome</keyword>
<reference evidence="2 3" key="1">
    <citation type="journal article" date="2016" name="Nat. Commun.">
        <title>Extremotolerant tardigrade genome and improved radiotolerance of human cultured cells by tardigrade-unique protein.</title>
        <authorList>
            <person name="Hashimoto T."/>
            <person name="Horikawa D.D."/>
            <person name="Saito Y."/>
            <person name="Kuwahara H."/>
            <person name="Kozuka-Hata H."/>
            <person name="Shin-I T."/>
            <person name="Minakuchi Y."/>
            <person name="Ohishi K."/>
            <person name="Motoyama A."/>
            <person name="Aizu T."/>
            <person name="Enomoto A."/>
            <person name="Kondo K."/>
            <person name="Tanaka S."/>
            <person name="Hara Y."/>
            <person name="Koshikawa S."/>
            <person name="Sagara H."/>
            <person name="Miura T."/>
            <person name="Yokobori S."/>
            <person name="Miyagawa K."/>
            <person name="Suzuki Y."/>
            <person name="Kubo T."/>
            <person name="Oyama M."/>
            <person name="Kohara Y."/>
            <person name="Fujiyama A."/>
            <person name="Arakawa K."/>
            <person name="Katayama T."/>
            <person name="Toyoda A."/>
            <person name="Kunieda T."/>
        </authorList>
    </citation>
    <scope>NUCLEOTIDE SEQUENCE [LARGE SCALE GENOMIC DNA]</scope>
    <source>
        <strain evidence="2 3">YOKOZUNA-1</strain>
    </source>
</reference>
<evidence type="ECO:0000256" key="1">
    <source>
        <dbReference type="SAM" id="MobiDB-lite"/>
    </source>
</evidence>
<proteinExistence type="predicted"/>
<dbReference type="Proteomes" id="UP000186922">
    <property type="component" value="Unassembled WGS sequence"/>
</dbReference>
<organism evidence="2 3">
    <name type="scientific">Ramazzottius varieornatus</name>
    <name type="common">Water bear</name>
    <name type="synonym">Tardigrade</name>
    <dbReference type="NCBI Taxonomy" id="947166"/>
    <lineage>
        <taxon>Eukaryota</taxon>
        <taxon>Metazoa</taxon>
        <taxon>Ecdysozoa</taxon>
        <taxon>Tardigrada</taxon>
        <taxon>Eutardigrada</taxon>
        <taxon>Parachela</taxon>
        <taxon>Hypsibioidea</taxon>
        <taxon>Ramazzottiidae</taxon>
        <taxon>Ramazzottius</taxon>
    </lineage>
</organism>